<evidence type="ECO:0000313" key="2">
    <source>
        <dbReference type="Proteomes" id="UP001597502"/>
    </source>
</evidence>
<dbReference type="SUPFAM" id="SSF158379">
    <property type="entry name" value="YqgQ-like"/>
    <property type="match status" value="1"/>
</dbReference>
<dbReference type="Gene3D" id="1.10.287.760">
    <property type="entry name" value="YqgQ-like"/>
    <property type="match status" value="1"/>
</dbReference>
<organism evidence="1 2">
    <name type="scientific">Lentibacillus juripiscarius</name>
    <dbReference type="NCBI Taxonomy" id="257446"/>
    <lineage>
        <taxon>Bacteria</taxon>
        <taxon>Bacillati</taxon>
        <taxon>Bacillota</taxon>
        <taxon>Bacilli</taxon>
        <taxon>Bacillales</taxon>
        <taxon>Bacillaceae</taxon>
        <taxon>Lentibacillus</taxon>
    </lineage>
</organism>
<dbReference type="RefSeq" id="WP_382389917.1">
    <property type="nucleotide sequence ID" value="NZ_JBHUNA010000001.1"/>
</dbReference>
<reference evidence="2" key="1">
    <citation type="journal article" date="2019" name="Int. J. Syst. Evol. Microbiol.">
        <title>The Global Catalogue of Microorganisms (GCM) 10K type strain sequencing project: providing services to taxonomists for standard genome sequencing and annotation.</title>
        <authorList>
            <consortium name="The Broad Institute Genomics Platform"/>
            <consortium name="The Broad Institute Genome Sequencing Center for Infectious Disease"/>
            <person name="Wu L."/>
            <person name="Ma J."/>
        </authorList>
    </citation>
    <scope>NUCLEOTIDE SEQUENCE [LARGE SCALE GENOMIC DNA]</scope>
    <source>
        <strain evidence="2">TISTR 1535</strain>
    </source>
</reference>
<dbReference type="InterPro" id="IPR023164">
    <property type="entry name" value="YqgQ-like_sf"/>
</dbReference>
<name>A0ABW5V099_9BACI</name>
<evidence type="ECO:0000313" key="1">
    <source>
        <dbReference type="EMBL" id="MFD2759417.1"/>
    </source>
</evidence>
<dbReference type="EMBL" id="JBHUNA010000001">
    <property type="protein sequence ID" value="MFD2759417.1"/>
    <property type="molecule type" value="Genomic_DNA"/>
</dbReference>
<dbReference type="InterPro" id="IPR009256">
    <property type="entry name" value="YqgQ-like"/>
</dbReference>
<protein>
    <submittedName>
        <fullName evidence="1">YqgQ family protein</fullName>
    </submittedName>
</protein>
<keyword evidence="2" id="KW-1185">Reference proteome</keyword>
<dbReference type="Pfam" id="PF06014">
    <property type="entry name" value="YqgQ-like"/>
    <property type="match status" value="1"/>
</dbReference>
<comment type="caution">
    <text evidence="1">The sequence shown here is derived from an EMBL/GenBank/DDBJ whole genome shotgun (WGS) entry which is preliminary data.</text>
</comment>
<dbReference type="Proteomes" id="UP001597502">
    <property type="component" value="Unassembled WGS sequence"/>
</dbReference>
<gene>
    <name evidence="1" type="ORF">ACFSUO_00220</name>
</gene>
<accession>A0ABW5V099</accession>
<proteinExistence type="predicted"/>
<sequence>MKTIYDVRQLLKRFGTVIYVGDRLADLELMEDEIREMYQAKFIDTKTYQMALLLLREEASRLRDEKGANDNG</sequence>